<dbReference type="InterPro" id="IPR016040">
    <property type="entry name" value="NAD(P)-bd_dom"/>
</dbReference>
<dbReference type="SUPFAM" id="SSF51735">
    <property type="entry name" value="NAD(P)-binding Rossmann-fold domains"/>
    <property type="match status" value="1"/>
</dbReference>
<accession>A0AA45L6D9</accession>
<evidence type="ECO:0000259" key="1">
    <source>
        <dbReference type="Pfam" id="PF13460"/>
    </source>
</evidence>
<sequence length="283" mass="29787">MPKKTKPTLVLGATGKTGSRLVPLLRDRGVPVRAASRGGEVRFDWDDETTWGRALTGVGAVYLVDQQDKPGQWDAETMIERFYARAADLGVTRVVALQARPAGAIGGKDLHAGTDTAERSGLEWTVLRPSWFNQNFDEGVLLDGVRAGELPLPAGDGAEAFVDVADVAAVAAAALTEDGHHGRVYNLSGPAALTFAEAVEVIGHAAGREVRYVPVSQRDYEAELVGAGVPADYATFVGDLVARIDQGTSSAVTFTVEQVTGRAPVAFADFAKEAASRGVWAAA</sequence>
<proteinExistence type="predicted"/>
<dbReference type="PANTHER" id="PTHR43162">
    <property type="match status" value="1"/>
</dbReference>
<dbReference type="EMBL" id="CP073249">
    <property type="protein sequence ID" value="QUF03908.1"/>
    <property type="molecule type" value="Genomic_DNA"/>
</dbReference>
<dbReference type="InterPro" id="IPR036291">
    <property type="entry name" value="NAD(P)-bd_dom_sf"/>
</dbReference>
<dbReference type="Proteomes" id="UP000677152">
    <property type="component" value="Chromosome"/>
</dbReference>
<reference evidence="2" key="1">
    <citation type="submission" date="2021-04" db="EMBL/GenBank/DDBJ databases">
        <title>Genomic sequence of Actinosynnema pretiosum subsp. pretiosum ATCC 31280 (C-14919).</title>
        <authorList>
            <person name="Bai L."/>
            <person name="Wang X."/>
            <person name="Xiao Y."/>
        </authorList>
    </citation>
    <scope>NUCLEOTIDE SEQUENCE</scope>
    <source>
        <strain evidence="2">ATCC 31280</strain>
    </source>
</reference>
<dbReference type="Pfam" id="PF13460">
    <property type="entry name" value="NAD_binding_10"/>
    <property type="match status" value="1"/>
</dbReference>
<dbReference type="InterPro" id="IPR051604">
    <property type="entry name" value="Ergot_Alk_Oxidoreductase"/>
</dbReference>
<name>A0AA45L6D9_9PSEU</name>
<protein>
    <submittedName>
        <fullName evidence="2">NAD(P)H-binding protein</fullName>
    </submittedName>
</protein>
<dbReference type="Gene3D" id="3.90.25.10">
    <property type="entry name" value="UDP-galactose 4-epimerase, domain 1"/>
    <property type="match status" value="1"/>
</dbReference>
<evidence type="ECO:0000313" key="3">
    <source>
        <dbReference type="Proteomes" id="UP000677152"/>
    </source>
</evidence>
<organism evidence="2 3">
    <name type="scientific">Actinosynnema pretiosum subsp. pretiosum</name>
    <dbReference type="NCBI Taxonomy" id="103721"/>
    <lineage>
        <taxon>Bacteria</taxon>
        <taxon>Bacillati</taxon>
        <taxon>Actinomycetota</taxon>
        <taxon>Actinomycetes</taxon>
        <taxon>Pseudonocardiales</taxon>
        <taxon>Pseudonocardiaceae</taxon>
        <taxon>Actinosynnema</taxon>
    </lineage>
</organism>
<dbReference type="PANTHER" id="PTHR43162:SF1">
    <property type="entry name" value="PRESTALK A DIFFERENTIATION PROTEIN A"/>
    <property type="match status" value="1"/>
</dbReference>
<dbReference type="AlphaFoldDB" id="A0AA45L6D9"/>
<gene>
    <name evidence="2" type="ORF">KCV87_31870</name>
</gene>
<evidence type="ECO:0000313" key="2">
    <source>
        <dbReference type="EMBL" id="QUF03908.1"/>
    </source>
</evidence>
<feature type="domain" description="NAD(P)-binding" evidence="1">
    <location>
        <begin position="12"/>
        <end position="177"/>
    </location>
</feature>
<dbReference type="Gene3D" id="3.40.50.720">
    <property type="entry name" value="NAD(P)-binding Rossmann-like Domain"/>
    <property type="match status" value="1"/>
</dbReference>